<organism evidence="12 13">
    <name type="scientific">Naegleria fowleri</name>
    <name type="common">Brain eating amoeba</name>
    <dbReference type="NCBI Taxonomy" id="5763"/>
    <lineage>
        <taxon>Eukaryota</taxon>
        <taxon>Discoba</taxon>
        <taxon>Heterolobosea</taxon>
        <taxon>Tetramitia</taxon>
        <taxon>Eutetramitia</taxon>
        <taxon>Vahlkampfiidae</taxon>
        <taxon>Naegleria</taxon>
    </lineage>
</organism>
<keyword evidence="3" id="KW-0285">Flavoprotein</keyword>
<dbReference type="SUPFAM" id="SSF52218">
    <property type="entry name" value="Flavoproteins"/>
    <property type="match status" value="1"/>
</dbReference>
<dbReference type="PANTHER" id="PTHR19384">
    <property type="entry name" value="NITRIC OXIDE SYNTHASE-RELATED"/>
    <property type="match status" value="1"/>
</dbReference>
<evidence type="ECO:0000256" key="3">
    <source>
        <dbReference type="ARBA" id="ARBA00022630"/>
    </source>
</evidence>
<dbReference type="Pfam" id="PF00258">
    <property type="entry name" value="Flavodoxin_1"/>
    <property type="match status" value="1"/>
</dbReference>
<comment type="cofactor">
    <cofactor evidence="1">
        <name>FMN</name>
        <dbReference type="ChEBI" id="CHEBI:58210"/>
    </cofactor>
</comment>
<feature type="transmembrane region" description="Helical" evidence="9">
    <location>
        <begin position="5"/>
        <end position="23"/>
    </location>
</feature>
<keyword evidence="5" id="KW-0274">FAD</keyword>
<dbReference type="Gene3D" id="3.40.50.80">
    <property type="entry name" value="Nucleotide-binding domain of ferredoxin-NADP reductase (FNR) module"/>
    <property type="match status" value="1"/>
</dbReference>
<keyword evidence="9" id="KW-0472">Membrane</keyword>
<feature type="domain" description="FAD-binding FR-type" evidence="11">
    <location>
        <begin position="237"/>
        <end position="479"/>
    </location>
</feature>
<dbReference type="OMA" id="QKRYQRD"/>
<evidence type="ECO:0000256" key="8">
    <source>
        <dbReference type="ARBA" id="ARBA00023797"/>
    </source>
</evidence>
<gene>
    <name evidence="12" type="ORF">FDP41_000122</name>
</gene>
<evidence type="ECO:0000256" key="7">
    <source>
        <dbReference type="ARBA" id="ARBA00023002"/>
    </source>
</evidence>
<dbReference type="GeneID" id="68107340"/>
<dbReference type="InterPro" id="IPR001433">
    <property type="entry name" value="OxRdtase_FAD/NAD-bd"/>
</dbReference>
<protein>
    <recommendedName>
        <fullName evidence="8">NADPH--hemoprotein reductase</fullName>
        <ecNumber evidence="8">1.6.2.4</ecNumber>
    </recommendedName>
</protein>
<comment type="caution">
    <text evidence="12">The sequence shown here is derived from an EMBL/GenBank/DDBJ whole genome shotgun (WGS) entry which is preliminary data.</text>
</comment>
<dbReference type="OrthoDB" id="1856718at2759"/>
<dbReference type="EMBL" id="VFQX01000001">
    <property type="protein sequence ID" value="KAF0985083.1"/>
    <property type="molecule type" value="Genomic_DNA"/>
</dbReference>
<sequence>MAAILLYGLLGLIGAFFVYWFVFRSDGSEETEEEVLENKEYVDDGRPKMLILYGSQTGTAEEFSNTLAQDAKKYGFNAISKDMVDFSPEELSQEKLVVLLVATYGEGEPTDNARDFYEYYKDTSLANDSLSGVKFSVFGLGNKQYKIYQAMARFFDKRFEELGGERFFDKGEGDADADIEEDFEEWKTHMLLRASEIFSTSIQEEEDDYEQKFTLDYLKKPITMTPFKTTTHSPDAKHPFLSTITRNEQLLKSSGTDNRSTVHVDFNIKGSGIKYEAGDHLAVYPANNEALVNAYLKKLGVSDEQADTPFQLRNHKDNRLASYFPKDAMTIRIALTYYLELSDLAKKKAFKVMAHFATDESERAKLKLLASNSEEGKLEYHKFVKEESRITLDVLNYFKSVVLPIEAFLEIVPKMQVRYYSIASSSQLHPESISAVVAVVRYKIPNGTQREGVCSSYLERLAVGKQVYIYVRQSSFHLPSDPKTPVIMVGPGTGIAPFVGFLEQRRAMLKKGVSLGPCHLYFGCRKKAEDYIYQNEMENALKDGVISLLDVAFSRDQGSKVYVQHKLEARSEELFNLLNNGAYFYICGDAKYMAKDVEKVILNSIQKYGKMDEKAAMDYLEKLGVRYQKDVWSA</sequence>
<comment type="cofactor">
    <cofactor evidence="2">
        <name>FAD</name>
        <dbReference type="ChEBI" id="CHEBI:57692"/>
    </cofactor>
</comment>
<dbReference type="InterPro" id="IPR023173">
    <property type="entry name" value="NADPH_Cyt_P450_Rdtase_alpha"/>
</dbReference>
<dbReference type="InterPro" id="IPR003097">
    <property type="entry name" value="CysJ-like_FAD-binding"/>
</dbReference>
<name>A0A6A5C3U8_NAEFO</name>
<dbReference type="Gene3D" id="2.40.30.10">
    <property type="entry name" value="Translation factors"/>
    <property type="match status" value="1"/>
</dbReference>
<evidence type="ECO:0000256" key="5">
    <source>
        <dbReference type="ARBA" id="ARBA00022827"/>
    </source>
</evidence>
<dbReference type="SUPFAM" id="SSF63380">
    <property type="entry name" value="Riboflavin synthase domain-like"/>
    <property type="match status" value="1"/>
</dbReference>
<dbReference type="EC" id="1.6.2.4" evidence="8"/>
<dbReference type="InterPro" id="IPR001094">
    <property type="entry name" value="Flavdoxin-like"/>
</dbReference>
<evidence type="ECO:0000256" key="1">
    <source>
        <dbReference type="ARBA" id="ARBA00001917"/>
    </source>
</evidence>
<reference evidence="12 13" key="1">
    <citation type="journal article" date="2019" name="Sci. Rep.">
        <title>Nanopore sequencing improves the draft genome of the human pathogenic amoeba Naegleria fowleri.</title>
        <authorList>
            <person name="Liechti N."/>
            <person name="Schurch N."/>
            <person name="Bruggmann R."/>
            <person name="Wittwer M."/>
        </authorList>
    </citation>
    <scope>NUCLEOTIDE SEQUENCE [LARGE SCALE GENOMIC DNA]</scope>
    <source>
        <strain evidence="12 13">ATCC 30894</strain>
    </source>
</reference>
<keyword evidence="4" id="KW-0288">FMN</keyword>
<dbReference type="InterPro" id="IPR017938">
    <property type="entry name" value="Riboflavin_synthase-like_b-brl"/>
</dbReference>
<evidence type="ECO:0000259" key="10">
    <source>
        <dbReference type="PROSITE" id="PS50902"/>
    </source>
</evidence>
<proteinExistence type="predicted"/>
<dbReference type="PROSITE" id="PS50902">
    <property type="entry name" value="FLAVODOXIN_LIKE"/>
    <property type="match status" value="1"/>
</dbReference>
<evidence type="ECO:0000313" key="13">
    <source>
        <dbReference type="Proteomes" id="UP000444721"/>
    </source>
</evidence>
<dbReference type="InterPro" id="IPR001709">
    <property type="entry name" value="Flavoprot_Pyr_Nucl_cyt_Rdtase"/>
</dbReference>
<dbReference type="InterPro" id="IPR029039">
    <property type="entry name" value="Flavoprotein-like_sf"/>
</dbReference>
<feature type="domain" description="Flavodoxin-like" evidence="10">
    <location>
        <begin position="49"/>
        <end position="191"/>
    </location>
</feature>
<dbReference type="Pfam" id="PF00667">
    <property type="entry name" value="FAD_binding_1"/>
    <property type="match status" value="1"/>
</dbReference>
<dbReference type="AlphaFoldDB" id="A0A6A5C3U8"/>
<evidence type="ECO:0000256" key="6">
    <source>
        <dbReference type="ARBA" id="ARBA00022857"/>
    </source>
</evidence>
<dbReference type="InterPro" id="IPR039261">
    <property type="entry name" value="FNR_nucleotide-bd"/>
</dbReference>
<dbReference type="PANTHER" id="PTHR19384:SF17">
    <property type="entry name" value="NADPH--CYTOCHROME P450 REDUCTASE"/>
    <property type="match status" value="1"/>
</dbReference>
<keyword evidence="7" id="KW-0560">Oxidoreductase</keyword>
<dbReference type="Pfam" id="PF00175">
    <property type="entry name" value="NAD_binding_1"/>
    <property type="match status" value="1"/>
</dbReference>
<keyword evidence="6" id="KW-0521">NADP</keyword>
<dbReference type="Gene3D" id="3.40.50.360">
    <property type="match status" value="1"/>
</dbReference>
<keyword evidence="9" id="KW-1133">Transmembrane helix</keyword>
<dbReference type="VEuPathDB" id="AmoebaDB:FDP41_000122"/>
<dbReference type="InterPro" id="IPR008254">
    <property type="entry name" value="Flavodoxin/NO_synth"/>
</dbReference>
<keyword evidence="9" id="KW-0812">Transmembrane</keyword>
<evidence type="ECO:0000313" key="12">
    <source>
        <dbReference type="EMBL" id="KAF0985083.1"/>
    </source>
</evidence>
<dbReference type="InterPro" id="IPR017927">
    <property type="entry name" value="FAD-bd_FR_type"/>
</dbReference>
<dbReference type="PRINTS" id="PR00371">
    <property type="entry name" value="FPNCR"/>
</dbReference>
<dbReference type="Proteomes" id="UP000444721">
    <property type="component" value="Unassembled WGS sequence"/>
</dbReference>
<evidence type="ECO:0000256" key="2">
    <source>
        <dbReference type="ARBA" id="ARBA00001974"/>
    </source>
</evidence>
<dbReference type="GO" id="GO:0003958">
    <property type="term" value="F:NADPH-hemoprotein reductase activity"/>
    <property type="evidence" value="ECO:0007669"/>
    <property type="project" value="UniProtKB-EC"/>
</dbReference>
<dbReference type="GO" id="GO:0050660">
    <property type="term" value="F:flavin adenine dinucleotide binding"/>
    <property type="evidence" value="ECO:0007669"/>
    <property type="project" value="TreeGrafter"/>
</dbReference>
<dbReference type="FunFam" id="3.40.50.80:FF:000001">
    <property type="entry name" value="NADPH--cytochrome P450 reductase 1"/>
    <property type="match status" value="1"/>
</dbReference>
<keyword evidence="13" id="KW-1185">Reference proteome</keyword>
<dbReference type="Gene3D" id="1.20.990.10">
    <property type="entry name" value="NADPH-cytochrome p450 Reductase, Chain A, domain 3"/>
    <property type="match status" value="1"/>
</dbReference>
<dbReference type="VEuPathDB" id="AmoebaDB:NF0011280"/>
<evidence type="ECO:0000256" key="9">
    <source>
        <dbReference type="SAM" id="Phobius"/>
    </source>
</evidence>
<dbReference type="VEuPathDB" id="AmoebaDB:NfTy_025630"/>
<dbReference type="GO" id="GO:0010181">
    <property type="term" value="F:FMN binding"/>
    <property type="evidence" value="ECO:0007669"/>
    <property type="project" value="InterPro"/>
</dbReference>
<dbReference type="RefSeq" id="XP_044569796.1">
    <property type="nucleotide sequence ID" value="XM_044702692.1"/>
</dbReference>
<dbReference type="GO" id="GO:0005829">
    <property type="term" value="C:cytosol"/>
    <property type="evidence" value="ECO:0007669"/>
    <property type="project" value="TreeGrafter"/>
</dbReference>
<dbReference type="PRINTS" id="PR00369">
    <property type="entry name" value="FLAVODOXIN"/>
</dbReference>
<accession>A0A6A5C3U8</accession>
<dbReference type="PROSITE" id="PS51384">
    <property type="entry name" value="FAD_FR"/>
    <property type="match status" value="1"/>
</dbReference>
<evidence type="ECO:0000256" key="4">
    <source>
        <dbReference type="ARBA" id="ARBA00022643"/>
    </source>
</evidence>
<evidence type="ECO:0000259" key="11">
    <source>
        <dbReference type="PROSITE" id="PS51384"/>
    </source>
</evidence>
<dbReference type="SUPFAM" id="SSF52343">
    <property type="entry name" value="Ferredoxin reductase-like, C-terminal NADP-linked domain"/>
    <property type="match status" value="1"/>
</dbReference>